<comment type="caution">
    <text evidence="1">The sequence shown here is derived from an EMBL/GenBank/DDBJ whole genome shotgun (WGS) entry which is preliminary data.</text>
</comment>
<accession>A0A554XLR1</accession>
<name>A0A554XLR1_9BURK</name>
<protein>
    <submittedName>
        <fullName evidence="1">Uncharacterized protein</fullName>
    </submittedName>
</protein>
<dbReference type="EMBL" id="VJOO01000015">
    <property type="protein sequence ID" value="TSE36773.1"/>
    <property type="molecule type" value="Genomic_DNA"/>
</dbReference>
<organism evidence="1 2">
    <name type="scientific">Tepidimonas fonticaldi</name>
    <dbReference type="NCBI Taxonomy" id="1101373"/>
    <lineage>
        <taxon>Bacteria</taxon>
        <taxon>Pseudomonadati</taxon>
        <taxon>Pseudomonadota</taxon>
        <taxon>Betaproteobacteria</taxon>
        <taxon>Burkholderiales</taxon>
        <taxon>Tepidimonas</taxon>
    </lineage>
</organism>
<evidence type="ECO:0000313" key="1">
    <source>
        <dbReference type="EMBL" id="TSE36773.1"/>
    </source>
</evidence>
<gene>
    <name evidence="1" type="ORF">Tfont_01727</name>
</gene>
<dbReference type="AlphaFoldDB" id="A0A554XLR1"/>
<proteinExistence type="predicted"/>
<sequence>MLKAALLRAGAEGRLPIEAMEAWLRASSELRRSLQQLVKAAVVLQRAADAPTGDDGRAQAAAG</sequence>
<dbReference type="RefSeq" id="WP_260682325.1">
    <property type="nucleotide sequence ID" value="NZ_VJOO01000015.1"/>
</dbReference>
<evidence type="ECO:0000313" key="2">
    <source>
        <dbReference type="Proteomes" id="UP000316388"/>
    </source>
</evidence>
<dbReference type="Proteomes" id="UP000316388">
    <property type="component" value="Unassembled WGS sequence"/>
</dbReference>
<reference evidence="1 2" key="1">
    <citation type="submission" date="2019-07" db="EMBL/GenBank/DDBJ databases">
        <title>Tepidimonas fonticaldi AT-A2 draft genome.</title>
        <authorList>
            <person name="Da Costa M.S."/>
            <person name="Froufe H.J.C."/>
            <person name="Egas C."/>
            <person name="Albuquerque L."/>
        </authorList>
    </citation>
    <scope>NUCLEOTIDE SEQUENCE [LARGE SCALE GENOMIC DNA]</scope>
    <source>
        <strain evidence="1 2">AT-A2</strain>
    </source>
</reference>